<dbReference type="RefSeq" id="WP_165096991.1">
    <property type="nucleotide sequence ID" value="NZ_JAAKGU010000003.1"/>
</dbReference>
<dbReference type="InterPro" id="IPR036683">
    <property type="entry name" value="CO_DH_flav_C_dom_sf"/>
</dbReference>
<accession>A0A6M1PJK1</accession>
<reference evidence="5 6" key="1">
    <citation type="submission" date="2020-02" db="EMBL/GenBank/DDBJ databases">
        <authorList>
            <person name="Gao J."/>
            <person name="Sun J."/>
        </authorList>
    </citation>
    <scope>NUCLEOTIDE SEQUENCE [LARGE SCALE GENOMIC DNA]</scope>
    <source>
        <strain evidence="5 6">7124</strain>
    </source>
</reference>
<dbReference type="PANTHER" id="PTHR42659:SF2">
    <property type="entry name" value="XANTHINE DEHYDROGENASE SUBUNIT C-RELATED"/>
    <property type="match status" value="1"/>
</dbReference>
<dbReference type="InterPro" id="IPR005107">
    <property type="entry name" value="CO_DH_flav_C"/>
</dbReference>
<comment type="caution">
    <text evidence="5">The sequence shown here is derived from an EMBL/GenBank/DDBJ whole genome shotgun (WGS) entry which is preliminary data.</text>
</comment>
<dbReference type="Gene3D" id="3.30.465.10">
    <property type="match status" value="1"/>
</dbReference>
<dbReference type="GO" id="GO:0071949">
    <property type="term" value="F:FAD binding"/>
    <property type="evidence" value="ECO:0007669"/>
    <property type="project" value="InterPro"/>
</dbReference>
<keyword evidence="6" id="KW-1185">Reference proteome</keyword>
<dbReference type="SUPFAM" id="SSF55447">
    <property type="entry name" value="CO dehydrogenase flavoprotein C-terminal domain-like"/>
    <property type="match status" value="1"/>
</dbReference>
<dbReference type="InterPro" id="IPR036318">
    <property type="entry name" value="FAD-bd_PCMH-like_sf"/>
</dbReference>
<proteinExistence type="predicted"/>
<evidence type="ECO:0000256" key="1">
    <source>
        <dbReference type="ARBA" id="ARBA00022630"/>
    </source>
</evidence>
<evidence type="ECO:0000313" key="6">
    <source>
        <dbReference type="Proteomes" id="UP000480151"/>
    </source>
</evidence>
<evidence type="ECO:0000256" key="3">
    <source>
        <dbReference type="ARBA" id="ARBA00023002"/>
    </source>
</evidence>
<dbReference type="SMART" id="SM01092">
    <property type="entry name" value="CO_deh_flav_C"/>
    <property type="match status" value="1"/>
</dbReference>
<dbReference type="Pfam" id="PF00941">
    <property type="entry name" value="FAD_binding_5"/>
    <property type="match status" value="1"/>
</dbReference>
<dbReference type="PANTHER" id="PTHR42659">
    <property type="entry name" value="XANTHINE DEHYDROGENASE SUBUNIT C-RELATED"/>
    <property type="match status" value="1"/>
</dbReference>
<evidence type="ECO:0000259" key="4">
    <source>
        <dbReference type="PROSITE" id="PS51387"/>
    </source>
</evidence>
<dbReference type="Pfam" id="PF03450">
    <property type="entry name" value="CO_deh_flav_C"/>
    <property type="match status" value="1"/>
</dbReference>
<dbReference type="InterPro" id="IPR051312">
    <property type="entry name" value="Diverse_Substr_Oxidored"/>
</dbReference>
<keyword evidence="3" id="KW-0560">Oxidoreductase</keyword>
<sequence length="300" mass="32050">MEALRDEPLWTPAVHRPRSLNEAWELKRALGADGVYVSGSTLLRTQWEAGTVAMPKALIDLRGISGLSDIDEDGGRLSIGALADLSRCRRNAALGQTAPAVQEAVRCIAAPAVRNLATIGGNIAAGVGDCLPALLVCDAELAVFDGKFQSRRRMEDWLADRWSGTLPPEEILTGLWLAPPAGPSGNRRIEIFRKVGRREAFTPSLVTVAIGGFIGSEGRLSSVKIAAGGGSGRPQRLSRAEALLEGADIVPELLTSVYEAVFSQFETYSDPFVTVEYKKKTAGNLLVAELWKALEGNAGK</sequence>
<evidence type="ECO:0000256" key="2">
    <source>
        <dbReference type="ARBA" id="ARBA00022827"/>
    </source>
</evidence>
<organism evidence="5 6">
    <name type="scientific">Paenibacillus apii</name>
    <dbReference type="NCBI Taxonomy" id="1850370"/>
    <lineage>
        <taxon>Bacteria</taxon>
        <taxon>Bacillati</taxon>
        <taxon>Bacillota</taxon>
        <taxon>Bacilli</taxon>
        <taxon>Bacillales</taxon>
        <taxon>Paenibacillaceae</taxon>
        <taxon>Paenibacillus</taxon>
    </lineage>
</organism>
<dbReference type="InterPro" id="IPR016166">
    <property type="entry name" value="FAD-bd_PCMH"/>
</dbReference>
<feature type="domain" description="FAD-binding PCMH-type" evidence="4">
    <location>
        <begin position="7"/>
        <end position="182"/>
    </location>
</feature>
<dbReference type="Proteomes" id="UP000480151">
    <property type="component" value="Unassembled WGS sequence"/>
</dbReference>
<evidence type="ECO:0000313" key="5">
    <source>
        <dbReference type="EMBL" id="NGM82515.1"/>
    </source>
</evidence>
<dbReference type="InterPro" id="IPR002346">
    <property type="entry name" value="Mopterin_DH_FAD-bd"/>
</dbReference>
<keyword evidence="2" id="KW-0274">FAD</keyword>
<dbReference type="Gene3D" id="3.30.390.50">
    <property type="entry name" value="CO dehydrogenase flavoprotein, C-terminal domain"/>
    <property type="match status" value="1"/>
</dbReference>
<dbReference type="EMBL" id="JAAKGU010000003">
    <property type="protein sequence ID" value="NGM82515.1"/>
    <property type="molecule type" value="Genomic_DNA"/>
</dbReference>
<gene>
    <name evidence="5" type="ORF">G5B47_08800</name>
</gene>
<name>A0A6M1PJK1_9BACL</name>
<dbReference type="SUPFAM" id="SSF56176">
    <property type="entry name" value="FAD-binding/transporter-associated domain-like"/>
    <property type="match status" value="1"/>
</dbReference>
<dbReference type="PROSITE" id="PS51387">
    <property type="entry name" value="FAD_PCMH"/>
    <property type="match status" value="1"/>
</dbReference>
<keyword evidence="1" id="KW-0285">Flavoprotein</keyword>
<protein>
    <recommendedName>
        <fullName evidence="4">FAD-binding PCMH-type domain-containing protein</fullName>
    </recommendedName>
</protein>
<dbReference type="AlphaFoldDB" id="A0A6M1PJK1"/>
<dbReference type="InterPro" id="IPR016169">
    <property type="entry name" value="FAD-bd_PCMH_sub2"/>
</dbReference>
<dbReference type="GO" id="GO:0016491">
    <property type="term" value="F:oxidoreductase activity"/>
    <property type="evidence" value="ECO:0007669"/>
    <property type="project" value="UniProtKB-KW"/>
</dbReference>